<gene>
    <name evidence="1" type="ORF">PanWU01x14_149360</name>
</gene>
<dbReference type="AlphaFoldDB" id="A0A2P5CIV1"/>
<organism evidence="1 2">
    <name type="scientific">Parasponia andersonii</name>
    <name type="common">Sponia andersonii</name>
    <dbReference type="NCBI Taxonomy" id="3476"/>
    <lineage>
        <taxon>Eukaryota</taxon>
        <taxon>Viridiplantae</taxon>
        <taxon>Streptophyta</taxon>
        <taxon>Embryophyta</taxon>
        <taxon>Tracheophyta</taxon>
        <taxon>Spermatophyta</taxon>
        <taxon>Magnoliopsida</taxon>
        <taxon>eudicotyledons</taxon>
        <taxon>Gunneridae</taxon>
        <taxon>Pentapetalae</taxon>
        <taxon>rosids</taxon>
        <taxon>fabids</taxon>
        <taxon>Rosales</taxon>
        <taxon>Cannabaceae</taxon>
        <taxon>Parasponia</taxon>
    </lineage>
</organism>
<name>A0A2P5CIV1_PARAD</name>
<evidence type="ECO:0000313" key="2">
    <source>
        <dbReference type="Proteomes" id="UP000237105"/>
    </source>
</evidence>
<sequence>MEDSQVCMLVLNGTRVTRSYCMSVLSGTIVTHSYLPRKLNLSTTLMITKMILCQGLLTNFTPCNIWDFLDMEKDIERVSSSSEVLIPQERNFSSFQLWVNLPTIENIQYCPEDIEPDYANNVDELLPQTRVMTMDDFVIDNNEFEDDTLEEYNNDEIDSGSSDNISSNVF</sequence>
<dbReference type="OrthoDB" id="10467353at2759"/>
<evidence type="ECO:0000313" key="1">
    <source>
        <dbReference type="EMBL" id="PON60968.1"/>
    </source>
</evidence>
<comment type="caution">
    <text evidence="1">The sequence shown here is derived from an EMBL/GenBank/DDBJ whole genome shotgun (WGS) entry which is preliminary data.</text>
</comment>
<reference evidence="2" key="1">
    <citation type="submission" date="2016-06" db="EMBL/GenBank/DDBJ databases">
        <title>Parallel loss of symbiosis genes in relatives of nitrogen-fixing non-legume Parasponia.</title>
        <authorList>
            <person name="Van Velzen R."/>
            <person name="Holmer R."/>
            <person name="Bu F."/>
            <person name="Rutten L."/>
            <person name="Van Zeijl A."/>
            <person name="Liu W."/>
            <person name="Santuari L."/>
            <person name="Cao Q."/>
            <person name="Sharma T."/>
            <person name="Shen D."/>
            <person name="Roswanjaya Y."/>
            <person name="Wardhani T."/>
            <person name="Kalhor M.S."/>
            <person name="Jansen J."/>
            <person name="Van den Hoogen J."/>
            <person name="Gungor B."/>
            <person name="Hartog M."/>
            <person name="Hontelez J."/>
            <person name="Verver J."/>
            <person name="Yang W.-C."/>
            <person name="Schijlen E."/>
            <person name="Repin R."/>
            <person name="Schilthuizen M."/>
            <person name="Schranz E."/>
            <person name="Heidstra R."/>
            <person name="Miyata K."/>
            <person name="Fedorova E."/>
            <person name="Kohlen W."/>
            <person name="Bisseling T."/>
            <person name="Smit S."/>
            <person name="Geurts R."/>
        </authorList>
    </citation>
    <scope>NUCLEOTIDE SEQUENCE [LARGE SCALE GENOMIC DNA]</scope>
    <source>
        <strain evidence="2">cv. WU1-14</strain>
    </source>
</reference>
<proteinExistence type="predicted"/>
<keyword evidence="2" id="KW-1185">Reference proteome</keyword>
<dbReference type="EMBL" id="JXTB01000125">
    <property type="protein sequence ID" value="PON60968.1"/>
    <property type="molecule type" value="Genomic_DNA"/>
</dbReference>
<accession>A0A2P5CIV1</accession>
<protein>
    <submittedName>
        <fullName evidence="1">Uncharacterized protein</fullName>
    </submittedName>
</protein>
<dbReference type="Proteomes" id="UP000237105">
    <property type="component" value="Unassembled WGS sequence"/>
</dbReference>